<dbReference type="Pfam" id="PF07676">
    <property type="entry name" value="PD40"/>
    <property type="match status" value="1"/>
</dbReference>
<keyword evidence="7" id="KW-1185">Reference proteome</keyword>
<evidence type="ECO:0000313" key="6">
    <source>
        <dbReference type="EMBL" id="MBB5181019.1"/>
    </source>
</evidence>
<dbReference type="Gene3D" id="2.120.10.30">
    <property type="entry name" value="TolB, C-terminal domain"/>
    <property type="match status" value="2"/>
</dbReference>
<dbReference type="InterPro" id="IPR029058">
    <property type="entry name" value="AB_hydrolase_fold"/>
</dbReference>
<organism evidence="6 7">
    <name type="scientific">Planococcus koreensis</name>
    <dbReference type="NCBI Taxonomy" id="112331"/>
    <lineage>
        <taxon>Bacteria</taxon>
        <taxon>Bacillati</taxon>
        <taxon>Bacillota</taxon>
        <taxon>Bacilli</taxon>
        <taxon>Bacillales</taxon>
        <taxon>Caryophanaceae</taxon>
        <taxon>Planococcus</taxon>
    </lineage>
</organism>
<dbReference type="PANTHER" id="PTHR42776:SF27">
    <property type="entry name" value="DIPEPTIDYL PEPTIDASE FAMILY MEMBER 6"/>
    <property type="match status" value="1"/>
</dbReference>
<keyword evidence="6" id="KW-0031">Aminopeptidase</keyword>
<dbReference type="SUPFAM" id="SSF53474">
    <property type="entry name" value="alpha/beta-Hydrolases"/>
    <property type="match status" value="1"/>
</dbReference>
<name>A0A7W8CUD6_9BACL</name>
<evidence type="ECO:0000256" key="2">
    <source>
        <dbReference type="ARBA" id="ARBA00022670"/>
    </source>
</evidence>
<dbReference type="PANTHER" id="PTHR42776">
    <property type="entry name" value="SERINE PEPTIDASE S9 FAMILY MEMBER"/>
    <property type="match status" value="1"/>
</dbReference>
<reference evidence="6 7" key="1">
    <citation type="submission" date="2020-08" db="EMBL/GenBank/DDBJ databases">
        <title>Genomic Encyclopedia of Type Strains, Phase IV (KMG-IV): sequencing the most valuable type-strain genomes for metagenomic binning, comparative biology and taxonomic classification.</title>
        <authorList>
            <person name="Goeker M."/>
        </authorList>
    </citation>
    <scope>NUCLEOTIDE SEQUENCE [LARGE SCALE GENOMIC DNA]</scope>
    <source>
        <strain evidence="6 7">DSM 15895</strain>
    </source>
</reference>
<evidence type="ECO:0000256" key="4">
    <source>
        <dbReference type="ARBA" id="ARBA00022825"/>
    </source>
</evidence>
<sequence length="662" mass="73800">MKKAVEIKDLTKLASVTDPHISPDGTQLLFVRTEMDEENNTYVAHLFHGDLASGKITQWTHGNERVSSPAWSENGEMLAFLSTRDDKNQLYVMPATGGEARALTEFEKGVNSFRWSPCGNKIWFDAMVKDGKSFADKEDKEDGKDGKKHPEPVFVSNMKYKMDGMGLVPQDEHRQIGSIDVESKRVVQLTSGKFHYNLEAVSHDGSKLAYGVVREENLDFVFRQPLYLYDIESEVETAVADGDGSFDGAAFSFDDAKLAYISSTRQFENATHTEVSVYDIASKTSMCLTEGIDAPVGDYVVADHQQGAAAPAVVWTKDDHLYFQVSTMGDVRLYFASLDGAVYPASPEMEHVYGFDVDRSGEFAVAAISNPVNPGELYKLTIATGEREALTAFNNSYLEDTELIMPESIVAEGADGWPVHGWLMKPRGFAEGEKYPLVVNIHGGPHAMYANTFVHEMQLLAARGFGVLYVNPRGSHGYNQHFVDAVRGDYGGGDYEDIMKSLESVIAENPWIDTERLGVTGGSYGGFMTNWIVSRTNRFKAAVTQRSISNWVSFFGVSDIGYYFSPWQIGADVGDVNKLWDHSPLKYAADVETPLLILHSENDYRCPIEQSEQLYVTLKSLGKETEFIRFPEADHNLSRTGKPNLRFVRLEQIAGWMEKHLV</sequence>
<dbReference type="InterPro" id="IPR001375">
    <property type="entry name" value="Peptidase_S9_cat"/>
</dbReference>
<gene>
    <name evidence="6" type="ORF">HNQ44_002464</name>
</gene>
<dbReference type="FunFam" id="3.40.50.1820:FF:000028">
    <property type="entry name" value="S9 family peptidase"/>
    <property type="match status" value="1"/>
</dbReference>
<dbReference type="GO" id="GO:0006508">
    <property type="term" value="P:proteolysis"/>
    <property type="evidence" value="ECO:0007669"/>
    <property type="project" value="UniProtKB-KW"/>
</dbReference>
<evidence type="ECO:0000256" key="1">
    <source>
        <dbReference type="ARBA" id="ARBA00010040"/>
    </source>
</evidence>
<dbReference type="InterPro" id="IPR011659">
    <property type="entry name" value="WD40"/>
</dbReference>
<comment type="caution">
    <text evidence="6">The sequence shown here is derived from an EMBL/GenBank/DDBJ whole genome shotgun (WGS) entry which is preliminary data.</text>
</comment>
<dbReference type="Pfam" id="PF00326">
    <property type="entry name" value="Peptidase_S9"/>
    <property type="match status" value="1"/>
</dbReference>
<feature type="domain" description="Peptidase S9 prolyl oligopeptidase catalytic" evidence="5">
    <location>
        <begin position="452"/>
        <end position="661"/>
    </location>
</feature>
<dbReference type="Proteomes" id="UP000525923">
    <property type="component" value="Unassembled WGS sequence"/>
</dbReference>
<dbReference type="EMBL" id="JACHHE010000006">
    <property type="protein sequence ID" value="MBB5181019.1"/>
    <property type="molecule type" value="Genomic_DNA"/>
</dbReference>
<keyword evidence="2" id="KW-0645">Protease</keyword>
<evidence type="ECO:0000313" key="7">
    <source>
        <dbReference type="Proteomes" id="UP000525923"/>
    </source>
</evidence>
<dbReference type="InterPro" id="IPR011042">
    <property type="entry name" value="6-blade_b-propeller_TolB-like"/>
</dbReference>
<accession>A0A7W8CUD6</accession>
<keyword evidence="4" id="KW-0720">Serine protease</keyword>
<evidence type="ECO:0000259" key="5">
    <source>
        <dbReference type="Pfam" id="PF00326"/>
    </source>
</evidence>
<dbReference type="AlphaFoldDB" id="A0A7W8CUD6"/>
<dbReference type="OrthoDB" id="108903at2"/>
<protein>
    <submittedName>
        <fullName evidence="6">Dipeptidyl aminopeptidase/acylaminoacyl peptidase</fullName>
    </submittedName>
</protein>
<dbReference type="Gene3D" id="3.40.50.1820">
    <property type="entry name" value="alpha/beta hydrolase"/>
    <property type="match status" value="1"/>
</dbReference>
<evidence type="ECO:0000256" key="3">
    <source>
        <dbReference type="ARBA" id="ARBA00022801"/>
    </source>
</evidence>
<comment type="similarity">
    <text evidence="1">Belongs to the peptidase S9C family.</text>
</comment>
<dbReference type="RefSeq" id="WP_135501019.1">
    <property type="nucleotide sequence ID" value="NZ_JACHHE010000006.1"/>
</dbReference>
<keyword evidence="3" id="KW-0378">Hydrolase</keyword>
<dbReference type="GO" id="GO:0004177">
    <property type="term" value="F:aminopeptidase activity"/>
    <property type="evidence" value="ECO:0007669"/>
    <property type="project" value="UniProtKB-KW"/>
</dbReference>
<dbReference type="GO" id="GO:0004252">
    <property type="term" value="F:serine-type endopeptidase activity"/>
    <property type="evidence" value="ECO:0007669"/>
    <property type="project" value="TreeGrafter"/>
</dbReference>
<dbReference type="SUPFAM" id="SSF82171">
    <property type="entry name" value="DPP6 N-terminal domain-like"/>
    <property type="match status" value="1"/>
</dbReference>
<proteinExistence type="inferred from homology"/>